<evidence type="ECO:0000313" key="2">
    <source>
        <dbReference type="EMBL" id="CAH2267840.1"/>
    </source>
</evidence>
<evidence type="ECO:0000313" key="3">
    <source>
        <dbReference type="Proteomes" id="UP000838756"/>
    </source>
</evidence>
<dbReference type="GO" id="GO:0005615">
    <property type="term" value="C:extracellular space"/>
    <property type="evidence" value="ECO:0007669"/>
    <property type="project" value="TreeGrafter"/>
</dbReference>
<organism evidence="2 3">
    <name type="scientific">Pararge aegeria aegeria</name>
    <dbReference type="NCBI Taxonomy" id="348720"/>
    <lineage>
        <taxon>Eukaryota</taxon>
        <taxon>Metazoa</taxon>
        <taxon>Ecdysozoa</taxon>
        <taxon>Arthropoda</taxon>
        <taxon>Hexapoda</taxon>
        <taxon>Insecta</taxon>
        <taxon>Pterygota</taxon>
        <taxon>Neoptera</taxon>
        <taxon>Endopterygota</taxon>
        <taxon>Lepidoptera</taxon>
        <taxon>Glossata</taxon>
        <taxon>Ditrysia</taxon>
        <taxon>Papilionoidea</taxon>
        <taxon>Nymphalidae</taxon>
        <taxon>Satyrinae</taxon>
        <taxon>Satyrini</taxon>
        <taxon>Parargina</taxon>
        <taxon>Pararge</taxon>
    </lineage>
</organism>
<proteinExistence type="predicted"/>
<dbReference type="InterPro" id="IPR038606">
    <property type="entry name" value="To_sf"/>
</dbReference>
<feature type="signal peptide" evidence="1">
    <location>
        <begin position="1"/>
        <end position="15"/>
    </location>
</feature>
<protein>
    <submittedName>
        <fullName evidence="2">Jg5776 protein</fullName>
    </submittedName>
</protein>
<gene>
    <name evidence="2" type="primary">jg5776</name>
    <name evidence="2" type="ORF">PAEG_LOCUS26322</name>
</gene>
<keyword evidence="3" id="KW-1185">Reference proteome</keyword>
<dbReference type="SMART" id="SM00700">
    <property type="entry name" value="JHBP"/>
    <property type="match status" value="1"/>
</dbReference>
<sequence>MKVLFFTFLLVAVGADVLPPQYLEDKYNTREQRIVTNQIKKAIEQLSKDIKDAGLDPLEVDQYEVSTSPVPILVTISAFVESLSFTGASNIAINRLDYGALTNRLRFDISLPQIRLSIGDAGVKANVFGTSYTGQLKGNIEITQLRLAGEIRMNVGIISGISIRSVEVNFRMQKIQSAWTLIVQDKDYSAEVNTILNEMIPELLETFKDIIDKNLSDLIKEVGNQILEKSLFIDADVTV</sequence>
<dbReference type="InterPro" id="IPR010562">
    <property type="entry name" value="Haemolymph_juvenile_hormone-bd"/>
</dbReference>
<reference evidence="2" key="1">
    <citation type="submission" date="2022-03" db="EMBL/GenBank/DDBJ databases">
        <authorList>
            <person name="Lindestad O."/>
        </authorList>
    </citation>
    <scope>NUCLEOTIDE SEQUENCE</scope>
</reference>
<keyword evidence="1" id="KW-0732">Signal</keyword>
<accession>A0A8S4SNJ3</accession>
<dbReference type="PANTHER" id="PTHR11008:SF29">
    <property type="entry name" value="IP17226P"/>
    <property type="match status" value="1"/>
</dbReference>
<dbReference type="Pfam" id="PF06585">
    <property type="entry name" value="JHBP"/>
    <property type="match status" value="1"/>
</dbReference>
<name>A0A8S4SNJ3_9NEOP</name>
<dbReference type="OrthoDB" id="7339216at2759"/>
<dbReference type="PANTHER" id="PTHR11008">
    <property type="entry name" value="PROTEIN TAKEOUT-LIKE PROTEIN"/>
    <property type="match status" value="1"/>
</dbReference>
<comment type="caution">
    <text evidence="2">The sequence shown here is derived from an EMBL/GenBank/DDBJ whole genome shotgun (WGS) entry which is preliminary data.</text>
</comment>
<dbReference type="Proteomes" id="UP000838756">
    <property type="component" value="Unassembled WGS sequence"/>
</dbReference>
<feature type="chain" id="PRO_5035825669" evidence="1">
    <location>
        <begin position="16"/>
        <end position="239"/>
    </location>
</feature>
<dbReference type="Gene3D" id="3.15.10.30">
    <property type="entry name" value="Haemolymph juvenile hormone binding protein"/>
    <property type="match status" value="1"/>
</dbReference>
<dbReference type="EMBL" id="CAKXAJ010026402">
    <property type="protein sequence ID" value="CAH2267840.1"/>
    <property type="molecule type" value="Genomic_DNA"/>
</dbReference>
<dbReference type="AlphaFoldDB" id="A0A8S4SNJ3"/>
<evidence type="ECO:0000256" key="1">
    <source>
        <dbReference type="SAM" id="SignalP"/>
    </source>
</evidence>